<evidence type="ECO:0000256" key="17">
    <source>
        <dbReference type="ARBA" id="ARBA00032612"/>
    </source>
</evidence>
<dbReference type="Pfam" id="PF08285">
    <property type="entry name" value="DPM3"/>
    <property type="match status" value="1"/>
</dbReference>
<evidence type="ECO:0000256" key="8">
    <source>
        <dbReference type="ARBA" id="ARBA00022692"/>
    </source>
</evidence>
<evidence type="ECO:0000256" key="18">
    <source>
        <dbReference type="ARBA" id="ARBA00033176"/>
    </source>
</evidence>
<dbReference type="FunFam" id="3.40.50.12780:FF:000019">
    <property type="entry name" value="Long-chain fatty acid transporter"/>
    <property type="match status" value="1"/>
</dbReference>
<keyword evidence="5" id="KW-0813">Transport</keyword>
<dbReference type="EnsemblMetazoa" id="CJA14803.1">
    <property type="protein sequence ID" value="CJA14803.1"/>
    <property type="gene ID" value="WBGene00134007"/>
</dbReference>
<dbReference type="InterPro" id="IPR025110">
    <property type="entry name" value="AMP-bd_C"/>
</dbReference>
<organism evidence="30 31">
    <name type="scientific">Caenorhabditis japonica</name>
    <dbReference type="NCBI Taxonomy" id="281687"/>
    <lineage>
        <taxon>Eukaryota</taxon>
        <taxon>Metazoa</taxon>
        <taxon>Ecdysozoa</taxon>
        <taxon>Nematoda</taxon>
        <taxon>Chromadorea</taxon>
        <taxon>Rhabditida</taxon>
        <taxon>Rhabditina</taxon>
        <taxon>Rhabditomorpha</taxon>
        <taxon>Rhabditoidea</taxon>
        <taxon>Rhabditidae</taxon>
        <taxon>Peloderinae</taxon>
        <taxon>Caenorhabditis</taxon>
    </lineage>
</organism>
<dbReference type="GO" id="GO:0005789">
    <property type="term" value="C:endoplasmic reticulum membrane"/>
    <property type="evidence" value="ECO:0007669"/>
    <property type="project" value="UniProtKB-SubCell"/>
</dbReference>
<keyword evidence="15" id="KW-0576">Peroxisome</keyword>
<evidence type="ECO:0000256" key="27">
    <source>
        <dbReference type="SAM" id="Phobius"/>
    </source>
</evidence>
<dbReference type="Pfam" id="PF13193">
    <property type="entry name" value="AMP-binding_C"/>
    <property type="match status" value="1"/>
</dbReference>
<dbReference type="GO" id="GO:0004467">
    <property type="term" value="F:long-chain fatty acid-CoA ligase activity"/>
    <property type="evidence" value="ECO:0007669"/>
    <property type="project" value="TreeGrafter"/>
</dbReference>
<dbReference type="AlphaFoldDB" id="A0A8R1I0E2"/>
<dbReference type="PROSITE" id="PS00455">
    <property type="entry name" value="AMP_BINDING"/>
    <property type="match status" value="1"/>
</dbReference>
<comment type="similarity">
    <text evidence="4">Belongs to the DPM3 family.</text>
</comment>
<dbReference type="GO" id="GO:0005324">
    <property type="term" value="F:long-chain fatty acid transmembrane transporter activity"/>
    <property type="evidence" value="ECO:0007669"/>
    <property type="project" value="TreeGrafter"/>
</dbReference>
<feature type="domain" description="AMP-binding enzyme C-terminal" evidence="29">
    <location>
        <begin position="639"/>
        <end position="716"/>
    </location>
</feature>
<dbReference type="InterPro" id="IPR045851">
    <property type="entry name" value="AMP-bd_C_sf"/>
</dbReference>
<dbReference type="Gene3D" id="3.30.300.30">
    <property type="match status" value="1"/>
</dbReference>
<evidence type="ECO:0000256" key="6">
    <source>
        <dbReference type="ARBA" id="ARBA00022475"/>
    </source>
</evidence>
<keyword evidence="26" id="KW-0175">Coiled coil</keyword>
<evidence type="ECO:0000256" key="20">
    <source>
        <dbReference type="ARBA" id="ARBA00041297"/>
    </source>
</evidence>
<comment type="function">
    <text evidence="23">Acyl-CoA synthetase required for both the import of long chain fatty acids (LCFAs) (C14-C18) and the activation very long chain fatty acids (VLCFAs) (C20-C26) by esterification of the fatty acids into metabolically active CoA-thioesters for subsequent degradation or incorporation into phospholipids. The transport and fatty acyl-CoA synthetase activities are genetically separable and are thus independent activities. Esterifies VLCFAs in the peroxisome matrix. The VLCFAs are actively transported into peroxisomes by a PXA1-PXA2 heterodimeric transporter in the peroxisomal membrane.</text>
</comment>
<dbReference type="InterPro" id="IPR042099">
    <property type="entry name" value="ANL_N_sf"/>
</dbReference>
<evidence type="ECO:0000256" key="15">
    <source>
        <dbReference type="ARBA" id="ARBA00023140"/>
    </source>
</evidence>
<evidence type="ECO:0000256" key="9">
    <source>
        <dbReference type="ARBA" id="ARBA00022741"/>
    </source>
</evidence>
<evidence type="ECO:0000256" key="5">
    <source>
        <dbReference type="ARBA" id="ARBA00022448"/>
    </source>
</evidence>
<evidence type="ECO:0000313" key="30">
    <source>
        <dbReference type="EnsemblMetazoa" id="CJA14803.1"/>
    </source>
</evidence>
<evidence type="ECO:0000256" key="24">
    <source>
        <dbReference type="ARBA" id="ARBA00068795"/>
    </source>
</evidence>
<evidence type="ECO:0000256" key="13">
    <source>
        <dbReference type="ARBA" id="ARBA00023055"/>
    </source>
</evidence>
<evidence type="ECO:0000256" key="23">
    <source>
        <dbReference type="ARBA" id="ARBA00060276"/>
    </source>
</evidence>
<dbReference type="Gene3D" id="3.40.50.12780">
    <property type="entry name" value="N-terminal domain of ligase-like"/>
    <property type="match status" value="1"/>
</dbReference>
<keyword evidence="31" id="KW-1185">Reference proteome</keyword>
<evidence type="ECO:0000256" key="7">
    <source>
        <dbReference type="ARBA" id="ARBA00022598"/>
    </source>
</evidence>
<evidence type="ECO:0000259" key="29">
    <source>
        <dbReference type="Pfam" id="PF13193"/>
    </source>
</evidence>
<keyword evidence="7" id="KW-0436">Ligase</keyword>
<keyword evidence="12 27" id="KW-1133">Transmembrane helix</keyword>
<evidence type="ECO:0000256" key="12">
    <source>
        <dbReference type="ARBA" id="ARBA00022989"/>
    </source>
</evidence>
<comment type="subcellular location">
    <subcellularLocation>
        <location evidence="2">Cell membrane</location>
        <topology evidence="2">Multi-pass membrane protein</topology>
    </subcellularLocation>
    <subcellularLocation>
        <location evidence="1">Endoplasmic reticulum membrane</location>
        <topology evidence="1">Multi-pass membrane protein</topology>
    </subcellularLocation>
    <subcellularLocation>
        <location evidence="21">Peroxisome membrane</location>
    </subcellularLocation>
</comment>
<comment type="catalytic activity">
    <reaction evidence="19">
        <text>a very long-chain fatty acid + ATP + CoA = a very long-chain fatty acyl-CoA + AMP + diphosphate</text>
        <dbReference type="Rhea" id="RHEA:54536"/>
        <dbReference type="ChEBI" id="CHEBI:30616"/>
        <dbReference type="ChEBI" id="CHEBI:33019"/>
        <dbReference type="ChEBI" id="CHEBI:57287"/>
        <dbReference type="ChEBI" id="CHEBI:58950"/>
        <dbReference type="ChEBI" id="CHEBI:138261"/>
        <dbReference type="ChEBI" id="CHEBI:456215"/>
    </reaction>
    <physiologicalReaction direction="left-to-right" evidence="19">
        <dbReference type="Rhea" id="RHEA:54537"/>
    </physiologicalReaction>
</comment>
<feature type="domain" description="AMP-dependent synthetase/ligase" evidence="28">
    <location>
        <begin position="201"/>
        <end position="521"/>
    </location>
</feature>
<dbReference type="PANTHER" id="PTHR43107:SF24">
    <property type="entry name" value="AMP-BINDING DOMAIN-CONTAINING PROTEIN"/>
    <property type="match status" value="1"/>
</dbReference>
<evidence type="ECO:0000256" key="22">
    <source>
        <dbReference type="ARBA" id="ARBA00048666"/>
    </source>
</evidence>
<proteinExistence type="inferred from homology"/>
<evidence type="ECO:0000256" key="11">
    <source>
        <dbReference type="ARBA" id="ARBA00022840"/>
    </source>
</evidence>
<dbReference type="GO" id="GO:0005886">
    <property type="term" value="C:plasma membrane"/>
    <property type="evidence" value="ECO:0007669"/>
    <property type="project" value="UniProtKB-SubCell"/>
</dbReference>
<dbReference type="SUPFAM" id="SSF56801">
    <property type="entry name" value="Acetyl-CoA synthetase-like"/>
    <property type="match status" value="1"/>
</dbReference>
<accession>A0A8R1I0E2</accession>
<evidence type="ECO:0000256" key="2">
    <source>
        <dbReference type="ARBA" id="ARBA00004651"/>
    </source>
</evidence>
<evidence type="ECO:0000256" key="25">
    <source>
        <dbReference type="ARBA" id="ARBA00078285"/>
    </source>
</evidence>
<comment type="similarity">
    <text evidence="3">Belongs to the ATP-dependent AMP-binding enzyme family.</text>
</comment>
<reference evidence="31" key="1">
    <citation type="submission" date="2010-08" db="EMBL/GenBank/DDBJ databases">
        <authorList>
            <consortium name="Caenorhabditis japonica Sequencing Consortium"/>
            <person name="Wilson R.K."/>
        </authorList>
    </citation>
    <scope>NUCLEOTIDE SEQUENCE [LARGE SCALE GENOMIC DNA]</scope>
    <source>
        <strain evidence="31">DF5081</strain>
    </source>
</reference>
<feature type="transmembrane region" description="Helical" evidence="27">
    <location>
        <begin position="141"/>
        <end position="160"/>
    </location>
</feature>
<keyword evidence="6" id="KW-1003">Cell membrane</keyword>
<dbReference type="InterPro" id="IPR020845">
    <property type="entry name" value="AMP-binding_CS"/>
</dbReference>
<evidence type="ECO:0000313" key="31">
    <source>
        <dbReference type="Proteomes" id="UP000005237"/>
    </source>
</evidence>
<keyword evidence="14 27" id="KW-0472">Membrane</keyword>
<feature type="transmembrane region" description="Helical" evidence="27">
    <location>
        <begin position="804"/>
        <end position="823"/>
    </location>
</feature>
<name>A0A8R1I0E2_CAEJA</name>
<keyword evidence="10" id="KW-0256">Endoplasmic reticulum</keyword>
<comment type="catalytic activity">
    <reaction evidence="22">
        <text>tetracosanoate + ATP + CoA = tetracosanoyl-CoA + AMP + diphosphate</text>
        <dbReference type="Rhea" id="RHEA:33639"/>
        <dbReference type="ChEBI" id="CHEBI:30616"/>
        <dbReference type="ChEBI" id="CHEBI:31014"/>
        <dbReference type="ChEBI" id="CHEBI:33019"/>
        <dbReference type="ChEBI" id="CHEBI:57287"/>
        <dbReference type="ChEBI" id="CHEBI:65052"/>
        <dbReference type="ChEBI" id="CHEBI:456215"/>
    </reaction>
    <physiologicalReaction direction="left-to-right" evidence="22">
        <dbReference type="Rhea" id="RHEA:33640"/>
    </physiologicalReaction>
</comment>
<keyword evidence="11" id="KW-0067">ATP-binding</keyword>
<keyword evidence="13" id="KW-0445">Lipid transport</keyword>
<dbReference type="Pfam" id="PF00501">
    <property type="entry name" value="AMP-binding"/>
    <property type="match status" value="1"/>
</dbReference>
<evidence type="ECO:0000259" key="28">
    <source>
        <dbReference type="Pfam" id="PF00501"/>
    </source>
</evidence>
<keyword evidence="8 27" id="KW-0812">Transmembrane</keyword>
<dbReference type="GO" id="GO:0005778">
    <property type="term" value="C:peroxisomal membrane"/>
    <property type="evidence" value="ECO:0007669"/>
    <property type="project" value="UniProtKB-SubCell"/>
</dbReference>
<evidence type="ECO:0000256" key="14">
    <source>
        <dbReference type="ARBA" id="ARBA00023136"/>
    </source>
</evidence>
<sequence length="894" mass="99945">MVFGQCKSIIDALGHQLSTSRGLVQNTGNGSKLRHYRLDCGGQFLSKAHQTTRPAKAKRKDPSSSSTTKLTIRVPLLFSKIMTERANCSTTQTANWRKPKPLATDVLEKPARLLPKMKLEELVTVMLLTVAVIAQNLPIGVILAGVLVLYIAVVHGDFIYRSYLTLNRDLTGLALIIEVKIDLWWRLHKNNGIHELFLDIVKKNPSKPAMIDIESNTTETYAEFNAHCNRYANHFQELGYRSGDVVALYMENSVEFVAAWMGLAKIGVVTAWINSNLKREQLVHCVTASKTKAIVTSVTLQNVLIDAIDAKLFDVEGIEVYSFGEPKKNSGFLNLKKKLQVAKTSEPKKLDVIDFKSVLCFIYTSGTTGMPKAAVMKHFRYYSIAVGAAKSFGIRPADRMYVSMPIYHTAAGILGVGQALLGGSSCAIRKKFSASNFWKDCVKFDCTVSQYIGEICRYLLAQPIVEEESRHRMRLLVGNGLRAEIWQPFVDRFRVRIGELYGSTEGTSSLVNIDGHVGACGFLPISPLTKKMHPVRLIKVDDVTGEAIRTADGLCVACNPGESGAMVSTIRKNNPLLQFEGYLNKKETNKKIIRDVFSRGDSCFLTGDLLHWDRLGYVYFKDRTGDTFRWKGENVSTTEVEAILHPINGLSDATVYGVEVPQREGRAGMASVVRAASGVEQEEEFVQRVGLRLASSLTSYAIPQFIRICEDVEKTGRTVREIVEIQLNFKDGRSEKFVEIRKKNTFQGRTVREIVTTRENFKGGLPAKLDQIETSGIEALDLQQQQGWTERNDWHRWRRMASQLVIYLAHVILLALVWLLAATNVVPVLSYLPEYAHTLVYHAPIYAIFGLGFYAVFSVVYGVATFNDCSAAAEELVKEIKEAREDLKKKKIID</sequence>
<dbReference type="Proteomes" id="UP000005237">
    <property type="component" value="Unassembled WGS sequence"/>
</dbReference>
<evidence type="ECO:0000256" key="1">
    <source>
        <dbReference type="ARBA" id="ARBA00004477"/>
    </source>
</evidence>
<reference evidence="30" key="2">
    <citation type="submission" date="2022-06" db="UniProtKB">
        <authorList>
            <consortium name="EnsemblMetazoa"/>
        </authorList>
    </citation>
    <scope>IDENTIFICATION</scope>
    <source>
        <strain evidence="30">DF5081</strain>
    </source>
</reference>
<feature type="coiled-coil region" evidence="26">
    <location>
        <begin position="866"/>
        <end position="893"/>
    </location>
</feature>
<protein>
    <recommendedName>
        <fullName evidence="24">Very long-chain fatty acid transport protein</fullName>
    </recommendedName>
    <alternativeName>
        <fullName evidence="18">Dolichol-phosphate mannose synthase subunit 3</fullName>
    </alternativeName>
    <alternativeName>
        <fullName evidence="17">Dolichyl-phosphate beta-D-mannosyltransferase subunit 3</fullName>
    </alternativeName>
    <alternativeName>
        <fullName evidence="20">Long-chain-fatty-acid--CoA ligase</fullName>
    </alternativeName>
    <alternativeName>
        <fullName evidence="16">Mannose-P-dolichol synthase subunit 3</fullName>
    </alternativeName>
    <alternativeName>
        <fullName evidence="25">Very-long-chain acyl-CoA synthetase</fullName>
    </alternativeName>
</protein>
<dbReference type="PANTHER" id="PTHR43107">
    <property type="entry name" value="LONG-CHAIN FATTY ACID TRANSPORT PROTEIN"/>
    <property type="match status" value="1"/>
</dbReference>
<feature type="transmembrane region" description="Helical" evidence="27">
    <location>
        <begin position="843"/>
        <end position="864"/>
    </location>
</feature>
<dbReference type="GO" id="GO:0005524">
    <property type="term" value="F:ATP binding"/>
    <property type="evidence" value="ECO:0007669"/>
    <property type="project" value="UniProtKB-KW"/>
</dbReference>
<keyword evidence="9" id="KW-0547">Nucleotide-binding</keyword>
<dbReference type="InterPro" id="IPR000873">
    <property type="entry name" value="AMP-dep_synth/lig_dom"/>
</dbReference>
<evidence type="ECO:0000256" key="4">
    <source>
        <dbReference type="ARBA" id="ARBA00010430"/>
    </source>
</evidence>
<evidence type="ECO:0000256" key="16">
    <source>
        <dbReference type="ARBA" id="ARBA00029791"/>
    </source>
</evidence>
<dbReference type="GO" id="GO:0044539">
    <property type="term" value="P:long-chain fatty acid import into cell"/>
    <property type="evidence" value="ECO:0007669"/>
    <property type="project" value="TreeGrafter"/>
</dbReference>
<dbReference type="InterPro" id="IPR013174">
    <property type="entry name" value="DPM3"/>
</dbReference>
<evidence type="ECO:0000256" key="10">
    <source>
        <dbReference type="ARBA" id="ARBA00022824"/>
    </source>
</evidence>
<evidence type="ECO:0000256" key="21">
    <source>
        <dbReference type="ARBA" id="ARBA00046271"/>
    </source>
</evidence>
<evidence type="ECO:0000256" key="3">
    <source>
        <dbReference type="ARBA" id="ARBA00006432"/>
    </source>
</evidence>
<evidence type="ECO:0000256" key="26">
    <source>
        <dbReference type="SAM" id="Coils"/>
    </source>
</evidence>
<evidence type="ECO:0000256" key="19">
    <source>
        <dbReference type="ARBA" id="ARBA00036527"/>
    </source>
</evidence>